<feature type="compositionally biased region" description="Low complexity" evidence="6">
    <location>
        <begin position="327"/>
        <end position="351"/>
    </location>
</feature>
<gene>
    <name evidence="8" type="ORF">GCM10009547_10760</name>
</gene>
<dbReference type="Proteomes" id="UP001500957">
    <property type="component" value="Unassembled WGS sequence"/>
</dbReference>
<evidence type="ECO:0000256" key="4">
    <source>
        <dbReference type="ARBA" id="ARBA00022777"/>
    </source>
</evidence>
<dbReference type="Gene3D" id="1.10.510.10">
    <property type="entry name" value="Transferase(Phosphotransferase) domain 1"/>
    <property type="match status" value="1"/>
</dbReference>
<evidence type="ECO:0000313" key="9">
    <source>
        <dbReference type="Proteomes" id="UP001500957"/>
    </source>
</evidence>
<feature type="domain" description="Protein kinase" evidence="7">
    <location>
        <begin position="15"/>
        <end position="243"/>
    </location>
</feature>
<dbReference type="EMBL" id="BAAAHE010000008">
    <property type="protein sequence ID" value="GAA0610580.1"/>
    <property type="molecule type" value="Genomic_DNA"/>
</dbReference>
<dbReference type="InterPro" id="IPR000719">
    <property type="entry name" value="Prot_kinase_dom"/>
</dbReference>
<proteinExistence type="predicted"/>
<dbReference type="RefSeq" id="WP_344602415.1">
    <property type="nucleotide sequence ID" value="NZ_BAAAHE010000008.1"/>
</dbReference>
<dbReference type="PANTHER" id="PTHR43671">
    <property type="entry name" value="SERINE/THREONINE-PROTEIN KINASE NEK"/>
    <property type="match status" value="1"/>
</dbReference>
<feature type="region of interest" description="Disordered" evidence="6">
    <location>
        <begin position="249"/>
        <end position="278"/>
    </location>
</feature>
<comment type="caution">
    <text evidence="8">The sequence shown here is derived from an EMBL/GenBank/DDBJ whole genome shotgun (WGS) entry which is preliminary data.</text>
</comment>
<feature type="region of interest" description="Disordered" evidence="6">
    <location>
        <begin position="327"/>
        <end position="368"/>
    </location>
</feature>
<dbReference type="InterPro" id="IPR050660">
    <property type="entry name" value="NEK_Ser/Thr_kinase"/>
</dbReference>
<evidence type="ECO:0000256" key="6">
    <source>
        <dbReference type="SAM" id="MobiDB-lite"/>
    </source>
</evidence>
<evidence type="ECO:0000256" key="2">
    <source>
        <dbReference type="ARBA" id="ARBA00022679"/>
    </source>
</evidence>
<evidence type="ECO:0000313" key="8">
    <source>
        <dbReference type="EMBL" id="GAA0610580.1"/>
    </source>
</evidence>
<reference evidence="8 9" key="1">
    <citation type="journal article" date="2019" name="Int. J. Syst. Evol. Microbiol.">
        <title>The Global Catalogue of Microorganisms (GCM) 10K type strain sequencing project: providing services to taxonomists for standard genome sequencing and annotation.</title>
        <authorList>
            <consortium name="The Broad Institute Genomics Platform"/>
            <consortium name="The Broad Institute Genome Sequencing Center for Infectious Disease"/>
            <person name="Wu L."/>
            <person name="Ma J."/>
        </authorList>
    </citation>
    <scope>NUCLEOTIDE SEQUENCE [LARGE SCALE GENOMIC DNA]</scope>
    <source>
        <strain evidence="8 9">JCM 10671</strain>
    </source>
</reference>
<dbReference type="PROSITE" id="PS50011">
    <property type="entry name" value="PROTEIN_KINASE_DOM"/>
    <property type="match status" value="1"/>
</dbReference>
<keyword evidence="9" id="KW-1185">Reference proteome</keyword>
<dbReference type="PANTHER" id="PTHR43671:SF13">
    <property type="entry name" value="SERINE_THREONINE-PROTEIN KINASE NEK2"/>
    <property type="match status" value="1"/>
</dbReference>
<accession>A0ABN1GFP0</accession>
<dbReference type="SUPFAM" id="SSF56112">
    <property type="entry name" value="Protein kinase-like (PK-like)"/>
    <property type="match status" value="1"/>
</dbReference>
<keyword evidence="2" id="KW-0808">Transferase</keyword>
<evidence type="ECO:0000256" key="3">
    <source>
        <dbReference type="ARBA" id="ARBA00022741"/>
    </source>
</evidence>
<keyword evidence="4" id="KW-0418">Kinase</keyword>
<sequence>MDDPAAAETPLPTGYSLVRPLGSGRAGRALLCRDGAGREVVLRLLAPPPDHPNVIAELTALAAAADHPCAVRLHRAWIDPEAGLCLEQQYCAGGVLAAPVPQADALAGTLRVAAALAHLHSHGVLHLDVRPATVLLDDAGRWCLADAGVAAALGLGPAPDTPAPRELQGWEAPGPAADVFGLGVVLHTALAGAPPAGASDPDVAALPASTPAILTALLTRMVAPDPADRPGLNEVDQVLRSLIPPDRVPAVPALTATPPPGPVPTPRVRGLTEPPTADPAQRRGLLVAAAAAVLFFAGAAGVVATHGTGNEDRAQLAGSATQVAPVATPTLTPSTSPVATPTATAKPIATPEPRKPRRPKPRGTTAEASGALVDQGFVPYRISVFEYRNRIGVLLHMARISAGLKEIRLYSVRPNGSDRRIGDDEFTGPTPSSDPRSIAFFFGPDVPLDRCVSIVPVLTDGRKIPDPRIVCVQPLSDQERVFADDAWVKYLDQTRTTGATPRPTRTPSRST</sequence>
<organism evidence="8 9">
    <name type="scientific">Sporichthya brevicatena</name>
    <dbReference type="NCBI Taxonomy" id="171442"/>
    <lineage>
        <taxon>Bacteria</taxon>
        <taxon>Bacillati</taxon>
        <taxon>Actinomycetota</taxon>
        <taxon>Actinomycetes</taxon>
        <taxon>Sporichthyales</taxon>
        <taxon>Sporichthyaceae</taxon>
        <taxon>Sporichthya</taxon>
    </lineage>
</organism>
<dbReference type="InterPro" id="IPR011009">
    <property type="entry name" value="Kinase-like_dom_sf"/>
</dbReference>
<keyword evidence="5" id="KW-0067">ATP-binding</keyword>
<keyword evidence="3" id="KW-0547">Nucleotide-binding</keyword>
<evidence type="ECO:0000259" key="7">
    <source>
        <dbReference type="PROSITE" id="PS50011"/>
    </source>
</evidence>
<dbReference type="Pfam" id="PF00069">
    <property type="entry name" value="Pkinase"/>
    <property type="match status" value="1"/>
</dbReference>
<dbReference type="EC" id="2.7.11.1" evidence="1"/>
<evidence type="ECO:0000256" key="1">
    <source>
        <dbReference type="ARBA" id="ARBA00012513"/>
    </source>
</evidence>
<protein>
    <recommendedName>
        <fullName evidence="1">non-specific serine/threonine protein kinase</fullName>
        <ecNumber evidence="1">2.7.11.1</ecNumber>
    </recommendedName>
</protein>
<evidence type="ECO:0000256" key="5">
    <source>
        <dbReference type="ARBA" id="ARBA00022840"/>
    </source>
</evidence>
<name>A0ABN1GFP0_9ACTN</name>